<dbReference type="PROSITE" id="PS50943">
    <property type="entry name" value="HTH_CROC1"/>
    <property type="match status" value="1"/>
</dbReference>
<accession>A0A077AR43</accession>
<evidence type="ECO:0000256" key="3">
    <source>
        <dbReference type="ARBA" id="ARBA00023163"/>
    </source>
</evidence>
<feature type="domain" description="HTH cro/C1-type" evidence="4">
    <location>
        <begin position="34"/>
        <end position="88"/>
    </location>
</feature>
<dbReference type="STRING" id="91604.ID47_01235"/>
<dbReference type="InterPro" id="IPR052359">
    <property type="entry name" value="HTH-type_reg/antitoxin"/>
</dbReference>
<dbReference type="PANTHER" id="PTHR36511">
    <property type="entry name" value="MERR FAMILY BACTERIAL REGULATORY PROTEIN"/>
    <property type="match status" value="1"/>
</dbReference>
<evidence type="ECO:0000313" key="5">
    <source>
        <dbReference type="EMBL" id="AIK95657.1"/>
    </source>
</evidence>
<dbReference type="Proteomes" id="UP000028926">
    <property type="component" value="Chromosome"/>
</dbReference>
<evidence type="ECO:0000256" key="2">
    <source>
        <dbReference type="ARBA" id="ARBA00023125"/>
    </source>
</evidence>
<protein>
    <submittedName>
        <fullName evidence="5">Transcriptional regulator</fullName>
    </submittedName>
</protein>
<dbReference type="GO" id="GO:0003677">
    <property type="term" value="F:DNA binding"/>
    <property type="evidence" value="ECO:0007669"/>
    <property type="project" value="UniProtKB-KW"/>
</dbReference>
<gene>
    <name evidence="5" type="ORF">ID47_01235</name>
</gene>
<dbReference type="InterPro" id="IPR010982">
    <property type="entry name" value="Lambda_DNA-bd_dom_sf"/>
</dbReference>
<keyword evidence="2" id="KW-0238">DNA-binding</keyword>
<dbReference type="SMART" id="SM00530">
    <property type="entry name" value="HTH_XRE"/>
    <property type="match status" value="1"/>
</dbReference>
<keyword evidence="1" id="KW-0805">Transcription regulation</keyword>
<sequence>MNNSRNIGQEILEALNEIKNGKGVIKKIDACKDVSRIRQELNLSQAAFSSLMGISVRTLQEWEQGRRYPTGPALSLLRIAHKHPEAFVNL</sequence>
<dbReference type="CDD" id="cd00093">
    <property type="entry name" value="HTH_XRE"/>
    <property type="match status" value="1"/>
</dbReference>
<dbReference type="HOGENOM" id="CLU_144725_3_1_5"/>
<name>A0A077AR43_9PROT</name>
<dbReference type="EMBL" id="CP008941">
    <property type="protein sequence ID" value="AIK95657.1"/>
    <property type="molecule type" value="Genomic_DNA"/>
</dbReference>
<dbReference type="RefSeq" id="WP_038462944.1">
    <property type="nucleotide sequence ID" value="NZ_CP008941.1"/>
</dbReference>
<organism evidence="5 6">
    <name type="scientific">Candidatus Odyssella acanthamoebae</name>
    <dbReference type="NCBI Taxonomy" id="91604"/>
    <lineage>
        <taxon>Bacteria</taxon>
        <taxon>Pseudomonadati</taxon>
        <taxon>Pseudomonadota</taxon>
        <taxon>Alphaproteobacteria</taxon>
        <taxon>Holosporales</taxon>
        <taxon>Candidatus Paracaedibacteraceae</taxon>
        <taxon>Candidatus Odyssella</taxon>
    </lineage>
</organism>
<dbReference type="eggNOG" id="COG2944">
    <property type="taxonomic scope" value="Bacteria"/>
</dbReference>
<dbReference type="InterPro" id="IPR001387">
    <property type="entry name" value="Cro/C1-type_HTH"/>
</dbReference>
<keyword evidence="6" id="KW-1185">Reference proteome</keyword>
<reference evidence="5 6" key="1">
    <citation type="submission" date="2014-07" db="EMBL/GenBank/DDBJ databases">
        <title>Comparative genomic insights into amoeba endosymbionts belonging to the families of Holosporaceae and Candidatus Midichloriaceae within Rickettsiales.</title>
        <authorList>
            <person name="Wang Z."/>
            <person name="Wu M."/>
        </authorList>
    </citation>
    <scope>NUCLEOTIDE SEQUENCE [LARGE SCALE GENOMIC DNA]</scope>
    <source>
        <strain evidence="5">PRA3</strain>
    </source>
</reference>
<dbReference type="AlphaFoldDB" id="A0A077AR43"/>
<evidence type="ECO:0000256" key="1">
    <source>
        <dbReference type="ARBA" id="ARBA00023015"/>
    </source>
</evidence>
<dbReference type="SUPFAM" id="SSF47413">
    <property type="entry name" value="lambda repressor-like DNA-binding domains"/>
    <property type="match status" value="1"/>
</dbReference>
<dbReference type="Gene3D" id="1.10.260.40">
    <property type="entry name" value="lambda repressor-like DNA-binding domains"/>
    <property type="match status" value="1"/>
</dbReference>
<dbReference type="KEGG" id="paca:ID47_01235"/>
<dbReference type="OrthoDB" id="461984at2"/>
<dbReference type="PANTHER" id="PTHR36511:SF4">
    <property type="entry name" value="ANTITOXIN MQSA"/>
    <property type="match status" value="1"/>
</dbReference>
<keyword evidence="3" id="KW-0804">Transcription</keyword>
<evidence type="ECO:0000313" key="6">
    <source>
        <dbReference type="Proteomes" id="UP000028926"/>
    </source>
</evidence>
<evidence type="ECO:0000259" key="4">
    <source>
        <dbReference type="PROSITE" id="PS50943"/>
    </source>
</evidence>
<proteinExistence type="predicted"/>
<dbReference type="Pfam" id="PF01381">
    <property type="entry name" value="HTH_3"/>
    <property type="match status" value="1"/>
</dbReference>